<dbReference type="Pfam" id="PF13715">
    <property type="entry name" value="CarbopepD_reg_2"/>
    <property type="match status" value="1"/>
</dbReference>
<dbReference type="Gene3D" id="2.170.130.10">
    <property type="entry name" value="TonB-dependent receptor, plug domain"/>
    <property type="match status" value="1"/>
</dbReference>
<evidence type="ECO:0000256" key="5">
    <source>
        <dbReference type="ARBA" id="ARBA00023237"/>
    </source>
</evidence>
<evidence type="ECO:0000256" key="3">
    <source>
        <dbReference type="ARBA" id="ARBA00022692"/>
    </source>
</evidence>
<dbReference type="PROSITE" id="PS52016">
    <property type="entry name" value="TONB_DEPENDENT_REC_3"/>
    <property type="match status" value="1"/>
</dbReference>
<dbReference type="GO" id="GO:0009279">
    <property type="term" value="C:cell outer membrane"/>
    <property type="evidence" value="ECO:0007669"/>
    <property type="project" value="UniProtKB-SubCell"/>
</dbReference>
<dbReference type="SUPFAM" id="SSF56935">
    <property type="entry name" value="Porins"/>
    <property type="match status" value="1"/>
</dbReference>
<keyword evidence="3" id="KW-0812">Transmembrane</keyword>
<dbReference type="InterPro" id="IPR036942">
    <property type="entry name" value="Beta-barrel_TonB_sf"/>
</dbReference>
<evidence type="ECO:0000256" key="4">
    <source>
        <dbReference type="ARBA" id="ARBA00023136"/>
    </source>
</evidence>
<dbReference type="InterPro" id="IPR012910">
    <property type="entry name" value="Plug_dom"/>
</dbReference>
<dbReference type="InterPro" id="IPR037066">
    <property type="entry name" value="Plug_dom_sf"/>
</dbReference>
<dbReference type="Gene3D" id="2.40.170.20">
    <property type="entry name" value="TonB-dependent receptor, beta-barrel domain"/>
    <property type="match status" value="1"/>
</dbReference>
<organism evidence="7">
    <name type="scientific">termite gut metagenome</name>
    <dbReference type="NCBI Taxonomy" id="433724"/>
    <lineage>
        <taxon>unclassified sequences</taxon>
        <taxon>metagenomes</taxon>
        <taxon>organismal metagenomes</taxon>
    </lineage>
</organism>
<keyword evidence="7" id="KW-0675">Receptor</keyword>
<keyword evidence="5" id="KW-0998">Cell outer membrane</keyword>
<name>A0A5J4RML4_9ZZZZ</name>
<protein>
    <submittedName>
        <fullName evidence="7">TonB-dependent receptor SusC</fullName>
    </submittedName>
</protein>
<evidence type="ECO:0000256" key="2">
    <source>
        <dbReference type="ARBA" id="ARBA00022448"/>
    </source>
</evidence>
<evidence type="ECO:0000256" key="1">
    <source>
        <dbReference type="ARBA" id="ARBA00004571"/>
    </source>
</evidence>
<evidence type="ECO:0000259" key="6">
    <source>
        <dbReference type="Pfam" id="PF07715"/>
    </source>
</evidence>
<dbReference type="EMBL" id="SNRY01000960">
    <property type="protein sequence ID" value="KAA6334792.1"/>
    <property type="molecule type" value="Genomic_DNA"/>
</dbReference>
<dbReference type="AlphaFoldDB" id="A0A5J4RML4"/>
<dbReference type="InterPro" id="IPR023996">
    <property type="entry name" value="TonB-dep_OMP_SusC/RagA"/>
</dbReference>
<feature type="domain" description="TonB-dependent receptor plug" evidence="6">
    <location>
        <begin position="128"/>
        <end position="256"/>
    </location>
</feature>
<dbReference type="Pfam" id="PF07715">
    <property type="entry name" value="Plug"/>
    <property type="match status" value="1"/>
</dbReference>
<comment type="subcellular location">
    <subcellularLocation>
        <location evidence="1">Cell outer membrane</location>
        <topology evidence="1">Multi-pass membrane protein</topology>
    </subcellularLocation>
</comment>
<dbReference type="InterPro" id="IPR039426">
    <property type="entry name" value="TonB-dep_rcpt-like"/>
</dbReference>
<proteinExistence type="predicted"/>
<reference evidence="7" key="1">
    <citation type="submission" date="2019-03" db="EMBL/GenBank/DDBJ databases">
        <title>Single cell metagenomics reveals metabolic interactions within the superorganism composed of flagellate Streblomastix strix and complex community of Bacteroidetes bacteria on its surface.</title>
        <authorList>
            <person name="Treitli S.C."/>
            <person name="Kolisko M."/>
            <person name="Husnik F."/>
            <person name="Keeling P."/>
            <person name="Hampl V."/>
        </authorList>
    </citation>
    <scope>NUCLEOTIDE SEQUENCE</scope>
    <source>
        <strain evidence="7">STM</strain>
    </source>
</reference>
<dbReference type="InterPro" id="IPR023997">
    <property type="entry name" value="TonB-dep_OMP_SusC/RagA_CS"/>
</dbReference>
<keyword evidence="4" id="KW-0472">Membrane</keyword>
<keyword evidence="2" id="KW-0813">Transport</keyword>
<evidence type="ECO:0000313" key="7">
    <source>
        <dbReference type="EMBL" id="KAA6334792.1"/>
    </source>
</evidence>
<sequence length="1064" mass="117429">MKKHYKYTLLIGLLLAISFKVLAQDVLVSGVVLDRDDKDSPFMGVTVAVSRDAAGKKTNLSNATFSDNDGKFSVKTPVNSTLRFTFVGYDSITYKVTGAKSDVKIYMVSSMNMLTETVIIGYENKSMADNTSSVIVVNTQDLVNTPVANVMDLLQGRVAGLNIQLNNGTPGGSGSFTIRGISDISMTDGILASSSPLFVVDGIPQEDIKDVDIQAFLSGSGISPISMIPYESIDNIQVLKDAAATSLYGSKGAYGVILINTKKGNSPRPVMSYSNHFSVNTPPRLKDVVVGTAERRARINQILTNDTSSIYHGYYQLHLIPSLTDSLNVYYNNNTDWQSVFYRTTYNQSHNVSFSGGEQKFNYRVNGNYYEQKGIVTNTNFDRYGISMNMGYRPNNKFDMSANASATIALNSTGSGNSLSQTGVANGASGSSLLPPPSLYTSSNDALQAISIEDERTSVSYDASVNMRYRLPIIDVPISGTFGYRYSTEERERFTPGILNANEAQIEGNSSNSYSLYGRSSLSYDTKILIFRLGITLGAEISSNKRTGNNVTLKTIPSDYIRGPIGHLPRYSGGGASSSRESNTVSFTIAPRFGVTDLGFQLGDDGRGDKYIFNPSVRPERNSAYGSKAKWTINPGFGVKWNIYLEPFMEPFKSLSYGALRASWGRTTRYVANIYDIWGSYRLVEDTYKGSSIIPIDFGYLPNADLDPVTATMWNVGADMYFYNRRLTLTAEVYYKQTDNQMRNVGVADHNSFTNVKSTETSLVNYGLEVQLGVRPLPTQSAFDLNCSFNLAINKDVITGLPNQVRQIIDNNRVVNRLGSNALSSYLYVYKGVYATDEEVPVDPATGLRLRVGNNTTKDAYFKAGDPIWVDINGDYIIDEKDLTIVGNAQPRITGGLSLNLRYKSFSINTNSSFTIRRDIINRALADRFKTYNNPISTNLQSLAMPPIDAYNFWTPENRIADYPNPLDYTRSTIINPFRDNQTLFMEDGSYLKINGISLSYSVPRKIVNLFNISSMSVNASANNIYTFSTYSGISPENVDNLGYDYSGGYPNSRTYSFGLTLNF</sequence>
<dbReference type="InterPro" id="IPR008969">
    <property type="entry name" value="CarboxyPept-like_regulatory"/>
</dbReference>
<comment type="caution">
    <text evidence="7">The sequence shown here is derived from an EMBL/GenBank/DDBJ whole genome shotgun (WGS) entry which is preliminary data.</text>
</comment>
<dbReference type="NCBIfam" id="TIGR04056">
    <property type="entry name" value="OMP_RagA_SusC"/>
    <property type="match status" value="1"/>
</dbReference>
<accession>A0A5J4RML4</accession>
<dbReference type="SUPFAM" id="SSF49464">
    <property type="entry name" value="Carboxypeptidase regulatory domain-like"/>
    <property type="match status" value="1"/>
</dbReference>
<gene>
    <name evidence="7" type="ORF">EZS27_016920</name>
</gene>
<dbReference type="NCBIfam" id="TIGR04057">
    <property type="entry name" value="SusC_RagA_signa"/>
    <property type="match status" value="1"/>
</dbReference>